<feature type="domain" description="PAS" evidence="6">
    <location>
        <begin position="350"/>
        <end position="420"/>
    </location>
</feature>
<evidence type="ECO:0000259" key="6">
    <source>
        <dbReference type="PROSITE" id="PS50112"/>
    </source>
</evidence>
<dbReference type="InterPro" id="IPR000700">
    <property type="entry name" value="PAS-assoc_C"/>
</dbReference>
<evidence type="ECO:0000313" key="10">
    <source>
        <dbReference type="EMBL" id="WEF32687.1"/>
    </source>
</evidence>
<evidence type="ECO:0000259" key="8">
    <source>
        <dbReference type="PROSITE" id="PS50839"/>
    </source>
</evidence>
<evidence type="ECO:0000256" key="4">
    <source>
        <dbReference type="ARBA" id="ARBA00023136"/>
    </source>
</evidence>
<feature type="domain" description="GGDEF" evidence="9">
    <location>
        <begin position="632"/>
        <end position="764"/>
    </location>
</feature>
<keyword evidence="11" id="KW-1185">Reference proteome</keyword>
<dbReference type="PROSITE" id="PS50113">
    <property type="entry name" value="PAC"/>
    <property type="match status" value="1"/>
</dbReference>
<dbReference type="SUPFAM" id="SSF55785">
    <property type="entry name" value="PYP-like sensor domain (PAS domain)"/>
    <property type="match status" value="2"/>
</dbReference>
<name>A0ABY8B9S7_9BURK</name>
<evidence type="ECO:0000256" key="1">
    <source>
        <dbReference type="ARBA" id="ARBA00004370"/>
    </source>
</evidence>
<feature type="domain" description="CHASE" evidence="8">
    <location>
        <begin position="79"/>
        <end position="300"/>
    </location>
</feature>
<dbReference type="NCBIfam" id="TIGR00254">
    <property type="entry name" value="GGDEF"/>
    <property type="match status" value="1"/>
</dbReference>
<dbReference type="PANTHER" id="PTHR44757">
    <property type="entry name" value="DIGUANYLATE CYCLASE DGCP"/>
    <property type="match status" value="1"/>
</dbReference>
<reference evidence="10 11" key="1">
    <citation type="submission" date="2023-02" db="EMBL/GenBank/DDBJ databases">
        <title>Gemone sequence of Telluria chitinolytica ACM 3522T.</title>
        <authorList>
            <person name="Frediansyah A."/>
            <person name="Miess H."/>
            <person name="Gross H."/>
        </authorList>
    </citation>
    <scope>NUCLEOTIDE SEQUENCE [LARGE SCALE GENOMIC DNA]</scope>
    <source>
        <strain evidence="10 11">ACM 3522</strain>
    </source>
</reference>
<dbReference type="InterPro" id="IPR006189">
    <property type="entry name" value="CHASE_dom"/>
</dbReference>
<proteinExistence type="predicted"/>
<organism evidence="10 11">
    <name type="scientific">Pseudoduganella chitinolytica</name>
    <dbReference type="NCBI Taxonomy" id="34070"/>
    <lineage>
        <taxon>Bacteria</taxon>
        <taxon>Pseudomonadati</taxon>
        <taxon>Pseudomonadota</taxon>
        <taxon>Betaproteobacteria</taxon>
        <taxon>Burkholderiales</taxon>
        <taxon>Oxalobacteraceae</taxon>
        <taxon>Telluria group</taxon>
        <taxon>Pseudoduganella</taxon>
    </lineage>
</organism>
<dbReference type="CDD" id="cd00130">
    <property type="entry name" value="PAS"/>
    <property type="match status" value="2"/>
</dbReference>
<dbReference type="SMART" id="SM00086">
    <property type="entry name" value="PAC"/>
    <property type="match status" value="2"/>
</dbReference>
<dbReference type="InterPro" id="IPR043128">
    <property type="entry name" value="Rev_trsase/Diguanyl_cyclase"/>
</dbReference>
<dbReference type="Gene3D" id="3.30.70.270">
    <property type="match status" value="1"/>
</dbReference>
<dbReference type="PROSITE" id="PS50887">
    <property type="entry name" value="GGDEF"/>
    <property type="match status" value="1"/>
</dbReference>
<evidence type="ECO:0000313" key="11">
    <source>
        <dbReference type="Proteomes" id="UP001216510"/>
    </source>
</evidence>
<dbReference type="Pfam" id="PF00990">
    <property type="entry name" value="GGDEF"/>
    <property type="match status" value="1"/>
</dbReference>
<keyword evidence="10" id="KW-0548">Nucleotidyltransferase</keyword>
<dbReference type="PANTHER" id="PTHR44757:SF2">
    <property type="entry name" value="BIOFILM ARCHITECTURE MAINTENANCE PROTEIN MBAA"/>
    <property type="match status" value="1"/>
</dbReference>
<dbReference type="InterPro" id="IPR001610">
    <property type="entry name" value="PAC"/>
</dbReference>
<dbReference type="InterPro" id="IPR013656">
    <property type="entry name" value="PAS_4"/>
</dbReference>
<dbReference type="Gene3D" id="3.30.450.350">
    <property type="entry name" value="CHASE domain"/>
    <property type="match status" value="1"/>
</dbReference>
<dbReference type="InterPro" id="IPR035965">
    <property type="entry name" value="PAS-like_dom_sf"/>
</dbReference>
<dbReference type="RefSeq" id="WP_277415405.1">
    <property type="nucleotide sequence ID" value="NZ_CP119083.1"/>
</dbReference>
<dbReference type="PROSITE" id="PS50112">
    <property type="entry name" value="PAS"/>
    <property type="match status" value="1"/>
</dbReference>
<protein>
    <submittedName>
        <fullName evidence="10">Diguanylate cyclase</fullName>
        <ecNumber evidence="10">2.7.7.65</ecNumber>
    </submittedName>
</protein>
<evidence type="ECO:0000256" key="2">
    <source>
        <dbReference type="ARBA" id="ARBA00022692"/>
    </source>
</evidence>
<dbReference type="Proteomes" id="UP001216510">
    <property type="component" value="Chromosome"/>
</dbReference>
<keyword evidence="4 5" id="KW-0472">Membrane</keyword>
<dbReference type="Pfam" id="PF08448">
    <property type="entry name" value="PAS_4"/>
    <property type="match status" value="2"/>
</dbReference>
<accession>A0ABY8B9S7</accession>
<dbReference type="EMBL" id="CP119083">
    <property type="protein sequence ID" value="WEF32687.1"/>
    <property type="molecule type" value="Genomic_DNA"/>
</dbReference>
<dbReference type="Gene3D" id="3.30.450.20">
    <property type="entry name" value="PAS domain"/>
    <property type="match status" value="2"/>
</dbReference>
<comment type="subcellular location">
    <subcellularLocation>
        <location evidence="1">Membrane</location>
    </subcellularLocation>
</comment>
<dbReference type="Pfam" id="PF03924">
    <property type="entry name" value="CHASE"/>
    <property type="match status" value="1"/>
</dbReference>
<evidence type="ECO:0000256" key="3">
    <source>
        <dbReference type="ARBA" id="ARBA00022989"/>
    </source>
</evidence>
<dbReference type="SMART" id="SM01079">
    <property type="entry name" value="CHASE"/>
    <property type="match status" value="1"/>
</dbReference>
<gene>
    <name evidence="10" type="ORF">PX653_25295</name>
</gene>
<keyword evidence="2 5" id="KW-0812">Transmembrane</keyword>
<dbReference type="NCBIfam" id="TIGR00229">
    <property type="entry name" value="sensory_box"/>
    <property type="match status" value="2"/>
</dbReference>
<dbReference type="CDD" id="cd01949">
    <property type="entry name" value="GGDEF"/>
    <property type="match status" value="1"/>
</dbReference>
<dbReference type="SMART" id="SM00267">
    <property type="entry name" value="GGDEF"/>
    <property type="match status" value="1"/>
</dbReference>
<dbReference type="InterPro" id="IPR000014">
    <property type="entry name" value="PAS"/>
</dbReference>
<evidence type="ECO:0000259" key="9">
    <source>
        <dbReference type="PROSITE" id="PS50887"/>
    </source>
</evidence>
<feature type="transmembrane region" description="Helical" evidence="5">
    <location>
        <begin position="316"/>
        <end position="338"/>
    </location>
</feature>
<dbReference type="InterPro" id="IPR029787">
    <property type="entry name" value="Nucleotide_cyclase"/>
</dbReference>
<dbReference type="GO" id="GO:0052621">
    <property type="term" value="F:diguanylate cyclase activity"/>
    <property type="evidence" value="ECO:0007669"/>
    <property type="project" value="UniProtKB-EC"/>
</dbReference>
<dbReference type="SMART" id="SM00091">
    <property type="entry name" value="PAS"/>
    <property type="match status" value="2"/>
</dbReference>
<sequence>MASLGEFVRITARRMGLSAVVFAAGLALSGYACQLHWQRSEAHQLEQLGDTAGNYASLLRQRLEQYVSATRALAAFFSASDAISREEFDNYIKASRVFDRLEGMSSFGYLPRVPAARLAAFEADAARTFPGYRVFAPRPDASDYYPLLFGQHALDPLRADRLRGIDYAAVPARRHAMQRAAAADEPVTTAMHTALRDPANRPVVLIFAPVRKAPTTAMPDAQGDLAGFIFSALYVRQLFGTFDDGRLAQQFDLEVFDGSVSAATTVFDADNVAHALQRDRDHVLAHRTTIAFGERTWLMYFYAKRTQLAAGSLHEAALVFAIGMLLTLIASYATVAWPRYASGKRAMRDFNERFAGFFEHHPFAVFALDPQGRFLQSNQQMARELGVPRETLAGMPVTRFVPKPERQAAARYFGDVMAGNAVAYTHQVQSADGRRSDLSVVMIPMSSGDTVSHVLGFAENITDRKRAEAALHASRQMLQAILDNIPQSVFWKDIDSVYQGANRSLLEAAGLHGLDQLVGKTDADLRWKDQADNYRQVDLEVIRSGVPRMRMQARDVRRDGEACWIETSKIPLKDDQGQVTGILAVTEDITARKYMEEELFRRANYDNLTGLPNRGYFNNQLDEAVKRAHRRAGLALMYFDIDRFKQVNDTYGHDVGDSVIRLFAQRIRFVLREADFVARLGGDEFVLVAEGLNEPGDAVVIAQKLVAAMAVPFDLAGTPLPVTTSIGVAWFEAGMTPEGLVKAADQAMYDAKRAGRNCWRVAGG</sequence>
<keyword evidence="3 5" id="KW-1133">Transmembrane helix</keyword>
<dbReference type="EC" id="2.7.7.65" evidence="10"/>
<dbReference type="SUPFAM" id="SSF55073">
    <property type="entry name" value="Nucleotide cyclase"/>
    <property type="match status" value="1"/>
</dbReference>
<dbReference type="InterPro" id="IPR052155">
    <property type="entry name" value="Biofilm_reg_signaling"/>
</dbReference>
<keyword evidence="10" id="KW-0808">Transferase</keyword>
<dbReference type="InterPro" id="IPR000160">
    <property type="entry name" value="GGDEF_dom"/>
</dbReference>
<feature type="domain" description="PAC" evidence="7">
    <location>
        <begin position="549"/>
        <end position="601"/>
    </location>
</feature>
<dbReference type="InterPro" id="IPR042240">
    <property type="entry name" value="CHASE_sf"/>
</dbReference>
<dbReference type="PROSITE" id="PS50839">
    <property type="entry name" value="CHASE"/>
    <property type="match status" value="1"/>
</dbReference>
<evidence type="ECO:0000259" key="7">
    <source>
        <dbReference type="PROSITE" id="PS50113"/>
    </source>
</evidence>
<evidence type="ECO:0000256" key="5">
    <source>
        <dbReference type="SAM" id="Phobius"/>
    </source>
</evidence>